<dbReference type="EMBL" id="CP012900">
    <property type="protein sequence ID" value="ALJ29091.1"/>
    <property type="molecule type" value="Genomic_DNA"/>
</dbReference>
<dbReference type="CDD" id="cd06422">
    <property type="entry name" value="NTP_transferase_like_1"/>
    <property type="match status" value="1"/>
</dbReference>
<name>A0A0S1B258_9GAMM</name>
<organism evidence="4 5">
    <name type="scientific">Stenotrophomonas acidaminiphila</name>
    <dbReference type="NCBI Taxonomy" id="128780"/>
    <lineage>
        <taxon>Bacteria</taxon>
        <taxon>Pseudomonadati</taxon>
        <taxon>Pseudomonadota</taxon>
        <taxon>Gammaproteobacteria</taxon>
        <taxon>Lysobacterales</taxon>
        <taxon>Lysobacteraceae</taxon>
        <taxon>Stenotrophomonas</taxon>
    </lineage>
</organism>
<dbReference type="InterPro" id="IPR050065">
    <property type="entry name" value="GlmU-like"/>
</dbReference>
<dbReference type="PANTHER" id="PTHR43584:SF8">
    <property type="entry name" value="N-ACETYLMURAMATE ALPHA-1-PHOSPHATE URIDYLYLTRANSFERASE"/>
    <property type="match status" value="1"/>
</dbReference>
<dbReference type="KEGG" id="sacz:AOT14_27320"/>
<keyword evidence="1 4" id="KW-0808">Transferase</keyword>
<dbReference type="PATRIC" id="fig|128780.6.peg.2758"/>
<dbReference type="InterPro" id="IPR005835">
    <property type="entry name" value="NTP_transferase_dom"/>
</dbReference>
<evidence type="ECO:0000256" key="2">
    <source>
        <dbReference type="ARBA" id="ARBA00022695"/>
    </source>
</evidence>
<gene>
    <name evidence="4" type="ORF">AOT14_27320</name>
</gene>
<dbReference type="Proteomes" id="UP000061010">
    <property type="component" value="Chromosome"/>
</dbReference>
<keyword evidence="2" id="KW-0548">Nucleotidyltransferase</keyword>
<evidence type="ECO:0000259" key="3">
    <source>
        <dbReference type="Pfam" id="PF00483"/>
    </source>
</evidence>
<dbReference type="PANTHER" id="PTHR43584">
    <property type="entry name" value="NUCLEOTIDYL TRANSFERASE"/>
    <property type="match status" value="1"/>
</dbReference>
<dbReference type="InterPro" id="IPR029044">
    <property type="entry name" value="Nucleotide-diphossugar_trans"/>
</dbReference>
<evidence type="ECO:0000256" key="1">
    <source>
        <dbReference type="ARBA" id="ARBA00022679"/>
    </source>
</evidence>
<feature type="domain" description="Nucleotidyl transferase" evidence="3">
    <location>
        <begin position="3"/>
        <end position="118"/>
    </location>
</feature>
<dbReference type="Pfam" id="PF00483">
    <property type="entry name" value="NTP_transferase"/>
    <property type="match status" value="1"/>
</dbReference>
<protein>
    <submittedName>
        <fullName evidence="4">Nucleotidyl transferase</fullName>
    </submittedName>
</protein>
<accession>A0A0S1B258</accession>
<dbReference type="GO" id="GO:0016779">
    <property type="term" value="F:nucleotidyltransferase activity"/>
    <property type="evidence" value="ECO:0007669"/>
    <property type="project" value="UniProtKB-KW"/>
</dbReference>
<evidence type="ECO:0000313" key="5">
    <source>
        <dbReference type="Proteomes" id="UP000061010"/>
    </source>
</evidence>
<keyword evidence="5" id="KW-1185">Reference proteome</keyword>
<dbReference type="SUPFAM" id="SSF53448">
    <property type="entry name" value="Nucleotide-diphospho-sugar transferases"/>
    <property type="match status" value="1"/>
</dbReference>
<dbReference type="NCBIfam" id="NF045761">
    <property type="entry name" value="NAMPUrTaseMurU"/>
    <property type="match status" value="1"/>
</dbReference>
<evidence type="ECO:0000313" key="4">
    <source>
        <dbReference type="EMBL" id="ALJ29091.1"/>
    </source>
</evidence>
<sequence length="243" mass="26663">MMKALVFAAGLGERMRPLTEHTPKPLLLAGGKPLIAWHLEKLAALGVREVVINTSWLAEQFPLALGDGSRWNLRLHYAHEEPTPLETGGGMLNALPLLGDAPFLVVNGDIWTDFDFSLLPREPAGEAHLLLVDNPPQHPRGDYHLDAHGVLHDDRDAPCLTYAGIGMYRPSILDGWRAVIGDAPGSERTPPRFSVVPLQKHFMAQGRISGQHYRGQWTDVGTPQRLQALEDALRADAGPLPAR</sequence>
<dbReference type="InterPro" id="IPR054790">
    <property type="entry name" value="MurU"/>
</dbReference>
<reference evidence="4 5" key="1">
    <citation type="journal article" date="2015" name="Genome Announc.">
        <title>Complete Genome Sequencing of Stenotrophomonas acidaminiphila ZAC14D2_NAIMI4_2, a Multidrug-Resistant Strain Isolated from Sediments of a Polluted River in Mexico, Uncovers New Antibiotic Resistance Genes and a Novel Class-II Lasso Peptide Biosynthesis Gene Cluster.</title>
        <authorList>
            <person name="Vinuesa P."/>
            <person name="Ochoa-Sanchez L.E."/>
        </authorList>
    </citation>
    <scope>NUCLEOTIDE SEQUENCE [LARGE SCALE GENOMIC DNA]</scope>
    <source>
        <strain evidence="4 5">ZAC14D2_NAIMI4_2</strain>
    </source>
</reference>
<dbReference type="Gene3D" id="3.90.550.10">
    <property type="entry name" value="Spore Coat Polysaccharide Biosynthesis Protein SpsA, Chain A"/>
    <property type="match status" value="1"/>
</dbReference>
<proteinExistence type="predicted"/>
<dbReference type="AlphaFoldDB" id="A0A0S1B258"/>